<protein>
    <submittedName>
        <fullName evidence="1">Photosystem I protein PsaX</fullName>
    </submittedName>
</protein>
<organism evidence="1 2">
    <name type="scientific">Desertifilum tharense IPPAS B-1220</name>
    <dbReference type="NCBI Taxonomy" id="1781255"/>
    <lineage>
        <taxon>Bacteria</taxon>
        <taxon>Bacillati</taxon>
        <taxon>Cyanobacteriota</taxon>
        <taxon>Cyanophyceae</taxon>
        <taxon>Desertifilales</taxon>
        <taxon>Desertifilaceae</taxon>
        <taxon>Desertifilum</taxon>
    </lineage>
</organism>
<sequence>MAVISPNTDRLVPPTTRPPYPFRTFWFGLLLAVNFLVAAYYFHIIQ</sequence>
<keyword evidence="2" id="KW-1185">Reference proteome</keyword>
<evidence type="ECO:0000313" key="1">
    <source>
        <dbReference type="EMBL" id="XPM66721.1"/>
    </source>
</evidence>
<name>A0ACD5H3L8_9CYAN</name>
<proteinExistence type="predicted"/>
<dbReference type="EMBL" id="CP182909">
    <property type="protein sequence ID" value="XPM66721.1"/>
    <property type="molecule type" value="Genomic_DNA"/>
</dbReference>
<evidence type="ECO:0000313" key="2">
    <source>
        <dbReference type="Proteomes" id="UP000095472"/>
    </source>
</evidence>
<dbReference type="Proteomes" id="UP000095472">
    <property type="component" value="Chromosome"/>
</dbReference>
<accession>A0ACD5H3L8</accession>
<reference evidence="1 2" key="1">
    <citation type="journal article" date="2016" name="Genome Announc.">
        <title>Draft Genome Sequence of the Thermotolerant Cyanobacterium Desertifilum sp. IPPAS B-1220.</title>
        <authorList>
            <person name="Mironov K.S."/>
            <person name="Sinetova M.A."/>
            <person name="Bolatkhan K."/>
            <person name="Zayadan B.K."/>
            <person name="Ustinova V.V."/>
            <person name="Kupriyanova E.V."/>
            <person name="Skrypnik A.N."/>
            <person name="Gogoleva N.E."/>
            <person name="Gogolev Y.V."/>
            <person name="Los D.A."/>
        </authorList>
    </citation>
    <scope>NUCLEOTIDE SEQUENCE [LARGE SCALE GENOMIC DNA]</scope>
    <source>
        <strain evidence="1 2">IPPAS B-1220</strain>
    </source>
</reference>
<gene>
    <name evidence="1" type="primary">psaX</name>
    <name evidence="1" type="ORF">BH720_016575</name>
</gene>